<reference evidence="3" key="1">
    <citation type="submission" date="2010-09" db="EMBL/GenBank/DDBJ databases">
        <title>The genome sequence of Geomyces destructans 20631-21.</title>
        <authorList>
            <consortium name="The Broad Institute Genome Sequencing Platform"/>
            <person name="Cuomo C.A."/>
            <person name="Blehert D.S."/>
            <person name="Lorch J.M."/>
            <person name="Young S.K."/>
            <person name="Zeng Q."/>
            <person name="Gargeya S."/>
            <person name="Fitzgerald M."/>
            <person name="Haas B."/>
            <person name="Abouelleil A."/>
            <person name="Alvarado L."/>
            <person name="Arachchi H.M."/>
            <person name="Berlin A."/>
            <person name="Brown A."/>
            <person name="Chapman S.B."/>
            <person name="Chen Z."/>
            <person name="Dunbar C."/>
            <person name="Freedman E."/>
            <person name="Gearin G."/>
            <person name="Gellesch M."/>
            <person name="Goldberg J."/>
            <person name="Griggs A."/>
            <person name="Gujja S."/>
            <person name="Heiman D."/>
            <person name="Howarth C."/>
            <person name="Larson L."/>
            <person name="Lui A."/>
            <person name="MacDonald P.J.P."/>
            <person name="Montmayeur A."/>
            <person name="Murphy C."/>
            <person name="Neiman D."/>
            <person name="Pearson M."/>
            <person name="Priest M."/>
            <person name="Roberts A."/>
            <person name="Saif S."/>
            <person name="Shea T."/>
            <person name="Shenoy N."/>
            <person name="Sisk P."/>
            <person name="Stolte C."/>
            <person name="Sykes S."/>
            <person name="Wortman J."/>
            <person name="Nusbaum C."/>
            <person name="Birren B."/>
        </authorList>
    </citation>
    <scope>NUCLEOTIDE SEQUENCE [LARGE SCALE GENOMIC DNA]</scope>
    <source>
        <strain evidence="3">ATCC MYA-4855 / 20631-21</strain>
    </source>
</reference>
<feature type="compositionally biased region" description="Low complexity" evidence="1">
    <location>
        <begin position="75"/>
        <end position="98"/>
    </location>
</feature>
<proteinExistence type="predicted"/>
<protein>
    <recommendedName>
        <fullName evidence="4">DNA/RNA-binding protein Alba-like domain-containing protein</fullName>
    </recommendedName>
</protein>
<accession>L8FZ80</accession>
<evidence type="ECO:0000313" key="2">
    <source>
        <dbReference type="EMBL" id="ELR06320.1"/>
    </source>
</evidence>
<feature type="compositionally biased region" description="Basic residues" evidence="1">
    <location>
        <begin position="7"/>
        <end position="21"/>
    </location>
</feature>
<evidence type="ECO:0000313" key="3">
    <source>
        <dbReference type="Proteomes" id="UP000011064"/>
    </source>
</evidence>
<dbReference type="InParanoid" id="L8FZ80"/>
<evidence type="ECO:0000256" key="1">
    <source>
        <dbReference type="SAM" id="MobiDB-lite"/>
    </source>
</evidence>
<dbReference type="OrthoDB" id="424402at2759"/>
<dbReference type="HOGENOM" id="CLU_057902_3_0_1"/>
<name>L8FZ80_PSED2</name>
<dbReference type="EMBL" id="GL573441">
    <property type="protein sequence ID" value="ELR06320.1"/>
    <property type="molecule type" value="Genomic_DNA"/>
</dbReference>
<feature type="compositionally biased region" description="Pro residues" evidence="1">
    <location>
        <begin position="62"/>
        <end position="74"/>
    </location>
</feature>
<feature type="compositionally biased region" description="Pro residues" evidence="1">
    <location>
        <begin position="22"/>
        <end position="38"/>
    </location>
</feature>
<sequence length="253" mass="26926">MPSAQSKPKKAHGKQTAHRPAAKPPSTKPSAPKKPSPQPTTMKLPITTATSSKRPTTHDTLMPPPAKKPRPSPPTTTTTPITPTSTPTTPHLHPSLTPTTHTLHATQILTSTKMHTKITTLLTQLRSFSFAAPAAAAKPVIVIAWAKAKSAGKLVSVMEVVKREIGGEGGCGFSITGLGRGLGGGEGWGGGEDGEGDVEMEEDEGFEMMKTRVERAIEGTEKLRSVPVMTVYLSRVRIEALREAYGEQTNSKR</sequence>
<dbReference type="VEuPathDB" id="FungiDB:GMDG_07911"/>
<feature type="region of interest" description="Disordered" evidence="1">
    <location>
        <begin position="1"/>
        <end position="98"/>
    </location>
</feature>
<gene>
    <name evidence="2" type="ORF">GMDG_07911</name>
</gene>
<evidence type="ECO:0008006" key="4">
    <source>
        <dbReference type="Google" id="ProtNLM"/>
    </source>
</evidence>
<organism evidence="2 3">
    <name type="scientific">Pseudogymnoascus destructans (strain ATCC MYA-4855 / 20631-21)</name>
    <name type="common">Bat white-nose syndrome fungus</name>
    <name type="synonym">Geomyces destructans</name>
    <dbReference type="NCBI Taxonomy" id="658429"/>
    <lineage>
        <taxon>Eukaryota</taxon>
        <taxon>Fungi</taxon>
        <taxon>Dikarya</taxon>
        <taxon>Ascomycota</taxon>
        <taxon>Pezizomycotina</taxon>
        <taxon>Leotiomycetes</taxon>
        <taxon>Thelebolales</taxon>
        <taxon>Thelebolaceae</taxon>
        <taxon>Pseudogymnoascus</taxon>
    </lineage>
</organism>
<keyword evidence="3" id="KW-1185">Reference proteome</keyword>
<dbReference type="Proteomes" id="UP000011064">
    <property type="component" value="Unassembled WGS sequence"/>
</dbReference>
<dbReference type="AlphaFoldDB" id="L8FZ80"/>